<dbReference type="EnsemblPlants" id="TuG1812S0001922800.01.T01">
    <property type="protein sequence ID" value="TuG1812S0001922800.01.T01"/>
    <property type="gene ID" value="TuG1812S0001922800.01"/>
</dbReference>
<organism evidence="2 3">
    <name type="scientific">Triticum urartu</name>
    <name type="common">Red wild einkorn</name>
    <name type="synonym">Crithodium urartu</name>
    <dbReference type="NCBI Taxonomy" id="4572"/>
    <lineage>
        <taxon>Eukaryota</taxon>
        <taxon>Viridiplantae</taxon>
        <taxon>Streptophyta</taxon>
        <taxon>Embryophyta</taxon>
        <taxon>Tracheophyta</taxon>
        <taxon>Spermatophyta</taxon>
        <taxon>Magnoliopsida</taxon>
        <taxon>Liliopsida</taxon>
        <taxon>Poales</taxon>
        <taxon>Poaceae</taxon>
        <taxon>BOP clade</taxon>
        <taxon>Pooideae</taxon>
        <taxon>Triticodae</taxon>
        <taxon>Triticeae</taxon>
        <taxon>Triticinae</taxon>
        <taxon>Triticum</taxon>
    </lineage>
</organism>
<proteinExistence type="predicted"/>
<evidence type="ECO:0000259" key="1">
    <source>
        <dbReference type="Pfam" id="PF13963"/>
    </source>
</evidence>
<dbReference type="InterPro" id="IPR029480">
    <property type="entry name" value="Transpos_assoc"/>
</dbReference>
<feature type="domain" description="Transposase-associated" evidence="1">
    <location>
        <begin position="3"/>
        <end position="75"/>
    </location>
</feature>
<protein>
    <recommendedName>
        <fullName evidence="1">Transposase-associated domain-containing protein</fullName>
    </recommendedName>
</protein>
<accession>A0A8R7RB08</accession>
<evidence type="ECO:0000313" key="3">
    <source>
        <dbReference type="Proteomes" id="UP000015106"/>
    </source>
</evidence>
<dbReference type="AlphaFoldDB" id="A0A8R7RB08"/>
<reference evidence="3" key="1">
    <citation type="journal article" date="2013" name="Nature">
        <title>Draft genome of the wheat A-genome progenitor Triticum urartu.</title>
        <authorList>
            <person name="Ling H.Q."/>
            <person name="Zhao S."/>
            <person name="Liu D."/>
            <person name="Wang J."/>
            <person name="Sun H."/>
            <person name="Zhang C."/>
            <person name="Fan H."/>
            <person name="Li D."/>
            <person name="Dong L."/>
            <person name="Tao Y."/>
            <person name="Gao C."/>
            <person name="Wu H."/>
            <person name="Li Y."/>
            <person name="Cui Y."/>
            <person name="Guo X."/>
            <person name="Zheng S."/>
            <person name="Wang B."/>
            <person name="Yu K."/>
            <person name="Liang Q."/>
            <person name="Yang W."/>
            <person name="Lou X."/>
            <person name="Chen J."/>
            <person name="Feng M."/>
            <person name="Jian J."/>
            <person name="Zhang X."/>
            <person name="Luo G."/>
            <person name="Jiang Y."/>
            <person name="Liu J."/>
            <person name="Wang Z."/>
            <person name="Sha Y."/>
            <person name="Zhang B."/>
            <person name="Wu H."/>
            <person name="Tang D."/>
            <person name="Shen Q."/>
            <person name="Xue P."/>
            <person name="Zou S."/>
            <person name="Wang X."/>
            <person name="Liu X."/>
            <person name="Wang F."/>
            <person name="Yang Y."/>
            <person name="An X."/>
            <person name="Dong Z."/>
            <person name="Zhang K."/>
            <person name="Zhang X."/>
            <person name="Luo M.C."/>
            <person name="Dvorak J."/>
            <person name="Tong Y."/>
            <person name="Wang J."/>
            <person name="Yang H."/>
            <person name="Li Z."/>
            <person name="Wang D."/>
            <person name="Zhang A."/>
            <person name="Wang J."/>
        </authorList>
    </citation>
    <scope>NUCLEOTIDE SEQUENCE</scope>
    <source>
        <strain evidence="3">cv. G1812</strain>
    </source>
</reference>
<evidence type="ECO:0000313" key="2">
    <source>
        <dbReference type="EnsemblPlants" id="TuG1812S0001922800.01.T01"/>
    </source>
</evidence>
<reference evidence="2" key="2">
    <citation type="submission" date="2022-06" db="UniProtKB">
        <authorList>
            <consortium name="EnsemblPlants"/>
        </authorList>
    </citation>
    <scope>IDENTIFICATION</scope>
</reference>
<sequence length="166" mass="19111">MDKGWMDAPRHTEKYLQGLVKFLGYAFNKSSVENKILCPCENYVNSYWREESEVHEHLVCEGFVDGYKKWMFHGEHVSSSSIPPNLDEGDDRDEGDDISDLLRDLAASSDKGGDLEDDCGLDQDDSFLEYLHKLEADSRQELYPRCKNFSKLRFLVRLLHTKLLGG</sequence>
<keyword evidence="3" id="KW-1185">Reference proteome</keyword>
<name>A0A8R7RB08_TRIUA</name>
<dbReference type="Pfam" id="PF13963">
    <property type="entry name" value="Transpos_assoc"/>
    <property type="match status" value="1"/>
</dbReference>
<dbReference type="Gramene" id="TuG1812S0001922800.01.T01">
    <property type="protein sequence ID" value="TuG1812S0001922800.01.T01"/>
    <property type="gene ID" value="TuG1812S0001922800.01"/>
</dbReference>
<dbReference type="Proteomes" id="UP000015106">
    <property type="component" value="Unassembled WGS sequence"/>
</dbReference>